<keyword evidence="2" id="KW-1185">Reference proteome</keyword>
<accession>A0A1M2V817</accession>
<proteinExistence type="predicted"/>
<organism evidence="1 2">
    <name type="scientific">Trametes pubescens</name>
    <name type="common">White-rot fungus</name>
    <dbReference type="NCBI Taxonomy" id="154538"/>
    <lineage>
        <taxon>Eukaryota</taxon>
        <taxon>Fungi</taxon>
        <taxon>Dikarya</taxon>
        <taxon>Basidiomycota</taxon>
        <taxon>Agaricomycotina</taxon>
        <taxon>Agaricomycetes</taxon>
        <taxon>Polyporales</taxon>
        <taxon>Polyporaceae</taxon>
        <taxon>Trametes</taxon>
    </lineage>
</organism>
<dbReference type="OMA" id="CSECWTV"/>
<evidence type="ECO:0000313" key="2">
    <source>
        <dbReference type="Proteomes" id="UP000184267"/>
    </source>
</evidence>
<dbReference type="STRING" id="154538.A0A1M2V817"/>
<gene>
    <name evidence="1" type="ORF">TRAPUB_5571</name>
</gene>
<dbReference type="OrthoDB" id="3358904at2759"/>
<name>A0A1M2V817_TRAPU</name>
<comment type="caution">
    <text evidence="1">The sequence shown here is derived from an EMBL/GenBank/DDBJ whole genome shotgun (WGS) entry which is preliminary data.</text>
</comment>
<protein>
    <submittedName>
        <fullName evidence="1">Uncharacterized protein</fullName>
    </submittedName>
</protein>
<sequence length="165" mass="18284">MADASPQVGVLYIMQRERLTDTGAPRLQSDMSPSTNYGQFVVDVLARTTRTSGRIDQRVLRRSIGLASSYLVTDVTMNAEEGVGTWRAGFNRLVDVMVALHMRQELEVETVSTASQACSECWSVAGSWREMDECREGVKGIATRLKGLLDVNGKTYRGQPIYAPY</sequence>
<dbReference type="EMBL" id="MNAD01001599">
    <property type="protein sequence ID" value="OJT03749.1"/>
    <property type="molecule type" value="Genomic_DNA"/>
</dbReference>
<reference evidence="1 2" key="1">
    <citation type="submission" date="2016-10" db="EMBL/GenBank/DDBJ databases">
        <title>Genome sequence of the basidiomycete white-rot fungus Trametes pubescens.</title>
        <authorList>
            <person name="Makela M.R."/>
            <person name="Granchi Z."/>
            <person name="Peng M."/>
            <person name="De Vries R.P."/>
            <person name="Grigoriev I."/>
            <person name="Riley R."/>
            <person name="Hilden K."/>
        </authorList>
    </citation>
    <scope>NUCLEOTIDE SEQUENCE [LARGE SCALE GENOMIC DNA]</scope>
    <source>
        <strain evidence="1 2">FBCC735</strain>
    </source>
</reference>
<evidence type="ECO:0000313" key="1">
    <source>
        <dbReference type="EMBL" id="OJT03749.1"/>
    </source>
</evidence>
<dbReference type="AlphaFoldDB" id="A0A1M2V817"/>
<dbReference type="Proteomes" id="UP000184267">
    <property type="component" value="Unassembled WGS sequence"/>
</dbReference>